<accession>A0A401T9S6</accession>
<feature type="region of interest" description="Disordered" evidence="1">
    <location>
        <begin position="88"/>
        <end position="129"/>
    </location>
</feature>
<proteinExistence type="predicted"/>
<name>A0A401T9S6_CHIPU</name>
<organism evidence="3 4">
    <name type="scientific">Chiloscyllium punctatum</name>
    <name type="common">Brownbanded bambooshark</name>
    <name type="synonym">Hemiscyllium punctatum</name>
    <dbReference type="NCBI Taxonomy" id="137246"/>
    <lineage>
        <taxon>Eukaryota</taxon>
        <taxon>Metazoa</taxon>
        <taxon>Chordata</taxon>
        <taxon>Craniata</taxon>
        <taxon>Vertebrata</taxon>
        <taxon>Chondrichthyes</taxon>
        <taxon>Elasmobranchii</taxon>
        <taxon>Galeomorphii</taxon>
        <taxon>Galeoidea</taxon>
        <taxon>Orectolobiformes</taxon>
        <taxon>Hemiscylliidae</taxon>
        <taxon>Chiloscyllium</taxon>
    </lineage>
</organism>
<feature type="region of interest" description="Disordered" evidence="1">
    <location>
        <begin position="163"/>
        <end position="198"/>
    </location>
</feature>
<dbReference type="EMBL" id="BEZZ01011050">
    <property type="protein sequence ID" value="GCC39423.1"/>
    <property type="molecule type" value="Genomic_DNA"/>
</dbReference>
<feature type="compositionally biased region" description="Low complexity" evidence="1">
    <location>
        <begin position="297"/>
        <end position="306"/>
    </location>
</feature>
<dbReference type="OMA" id="LAFSWYC"/>
<feature type="compositionally biased region" description="Polar residues" evidence="1">
    <location>
        <begin position="266"/>
        <end position="275"/>
    </location>
</feature>
<gene>
    <name evidence="3" type="ORF">chiPu_0022770</name>
</gene>
<keyword evidence="2" id="KW-0812">Transmembrane</keyword>
<evidence type="ECO:0000313" key="4">
    <source>
        <dbReference type="Proteomes" id="UP000287033"/>
    </source>
</evidence>
<feature type="non-terminal residue" evidence="3">
    <location>
        <position position="1"/>
    </location>
</feature>
<feature type="region of interest" description="Disordered" evidence="1">
    <location>
        <begin position="217"/>
        <end position="369"/>
    </location>
</feature>
<protein>
    <submittedName>
        <fullName evidence="3">Uncharacterized protein</fullName>
    </submittedName>
</protein>
<keyword evidence="4" id="KW-1185">Reference proteome</keyword>
<sequence>SLCSPPTPQPGVRKEPSSNSQGTVHLNFLIACTVSAFALGALLSGLAFSWYCGRWGQGPSKGPEGAGVTGTVSLPSLAKLLEAQLAEGRSLDTSSRPHPYAGLLAPPVPDPGSLPTPDATPELPPKSLRPFRGRWVQAAASPAPSYLGGPQPFRVPSAVVLPNNALGRNRTPPSPSEGGGGGEEKAKAWGLDSAEAPQKAVDVSALDELLRRLQEMNAHSRAALSRPHPPPRGRPLPPAPPRGPEAYVSSATLPRPSVPPGLGPTQRHSLSTTFPKASPPGPGLAKHYSFGHRSRARPTTTTTPPSADDDDDDDQASPSRRALPPRRGCQPGDTLPRRQRGSGGEFRPGTPPTRAQSPSGGSSSSSSDQ</sequence>
<dbReference type="AlphaFoldDB" id="A0A401T9S6"/>
<feature type="transmembrane region" description="Helical" evidence="2">
    <location>
        <begin position="28"/>
        <end position="51"/>
    </location>
</feature>
<keyword evidence="2" id="KW-0472">Membrane</keyword>
<reference evidence="3 4" key="1">
    <citation type="journal article" date="2018" name="Nat. Ecol. Evol.">
        <title>Shark genomes provide insights into elasmobranch evolution and the origin of vertebrates.</title>
        <authorList>
            <person name="Hara Y"/>
            <person name="Yamaguchi K"/>
            <person name="Onimaru K"/>
            <person name="Kadota M"/>
            <person name="Koyanagi M"/>
            <person name="Keeley SD"/>
            <person name="Tatsumi K"/>
            <person name="Tanaka K"/>
            <person name="Motone F"/>
            <person name="Kageyama Y"/>
            <person name="Nozu R"/>
            <person name="Adachi N"/>
            <person name="Nishimura O"/>
            <person name="Nakagawa R"/>
            <person name="Tanegashima C"/>
            <person name="Kiyatake I"/>
            <person name="Matsumoto R"/>
            <person name="Murakumo K"/>
            <person name="Nishida K"/>
            <person name="Terakita A"/>
            <person name="Kuratani S"/>
            <person name="Sato K"/>
            <person name="Hyodo S Kuraku.S."/>
        </authorList>
    </citation>
    <scope>NUCLEOTIDE SEQUENCE [LARGE SCALE GENOMIC DNA]</scope>
</reference>
<feature type="compositionally biased region" description="Low complexity" evidence="1">
    <location>
        <begin position="316"/>
        <end position="327"/>
    </location>
</feature>
<evidence type="ECO:0000256" key="2">
    <source>
        <dbReference type="SAM" id="Phobius"/>
    </source>
</evidence>
<dbReference type="STRING" id="137246.A0A401T9S6"/>
<feature type="compositionally biased region" description="Low complexity" evidence="1">
    <location>
        <begin position="357"/>
        <end position="369"/>
    </location>
</feature>
<evidence type="ECO:0000313" key="3">
    <source>
        <dbReference type="EMBL" id="GCC39423.1"/>
    </source>
</evidence>
<comment type="caution">
    <text evidence="3">The sequence shown here is derived from an EMBL/GenBank/DDBJ whole genome shotgun (WGS) entry which is preliminary data.</text>
</comment>
<feature type="compositionally biased region" description="Pro residues" evidence="1">
    <location>
        <begin position="227"/>
        <end position="243"/>
    </location>
</feature>
<dbReference type="Proteomes" id="UP000287033">
    <property type="component" value="Unassembled WGS sequence"/>
</dbReference>
<evidence type="ECO:0000256" key="1">
    <source>
        <dbReference type="SAM" id="MobiDB-lite"/>
    </source>
</evidence>
<dbReference type="OrthoDB" id="9988752at2759"/>
<keyword evidence="2" id="KW-1133">Transmembrane helix</keyword>